<dbReference type="SMART" id="SM00382">
    <property type="entry name" value="AAA"/>
    <property type="match status" value="1"/>
</dbReference>
<evidence type="ECO:0000313" key="5">
    <source>
        <dbReference type="EMBL" id="GGA86724.1"/>
    </source>
</evidence>
<name>A0A916S713_9BACI</name>
<dbReference type="PROSITE" id="PS50893">
    <property type="entry name" value="ABC_TRANSPORTER_2"/>
    <property type="match status" value="1"/>
</dbReference>
<protein>
    <submittedName>
        <fullName evidence="5">Multidrug ABC transporter ATP-binding protein</fullName>
    </submittedName>
</protein>
<keyword evidence="6" id="KW-1185">Reference proteome</keyword>
<dbReference type="InterPro" id="IPR003439">
    <property type="entry name" value="ABC_transporter-like_ATP-bd"/>
</dbReference>
<reference evidence="5" key="1">
    <citation type="journal article" date="2014" name="Int. J. Syst. Evol. Microbiol.">
        <title>Complete genome sequence of Corynebacterium casei LMG S-19264T (=DSM 44701T), isolated from a smear-ripened cheese.</title>
        <authorList>
            <consortium name="US DOE Joint Genome Institute (JGI-PGF)"/>
            <person name="Walter F."/>
            <person name="Albersmeier A."/>
            <person name="Kalinowski J."/>
            <person name="Ruckert C."/>
        </authorList>
    </citation>
    <scope>NUCLEOTIDE SEQUENCE</scope>
    <source>
        <strain evidence="5">CGMCC 1.12408</strain>
    </source>
</reference>
<dbReference type="GO" id="GO:0005524">
    <property type="term" value="F:ATP binding"/>
    <property type="evidence" value="ECO:0007669"/>
    <property type="project" value="UniProtKB-KW"/>
</dbReference>
<reference evidence="5" key="2">
    <citation type="submission" date="2020-09" db="EMBL/GenBank/DDBJ databases">
        <authorList>
            <person name="Sun Q."/>
            <person name="Zhou Y."/>
        </authorList>
    </citation>
    <scope>NUCLEOTIDE SEQUENCE</scope>
    <source>
        <strain evidence="5">CGMCC 1.12408</strain>
    </source>
</reference>
<keyword evidence="3 5" id="KW-0067">ATP-binding</keyword>
<dbReference type="Proteomes" id="UP000613512">
    <property type="component" value="Unassembled WGS sequence"/>
</dbReference>
<keyword evidence="2" id="KW-0547">Nucleotide-binding</keyword>
<feature type="domain" description="ABC transporter" evidence="4">
    <location>
        <begin position="3"/>
        <end position="237"/>
    </location>
</feature>
<dbReference type="Pfam" id="PF00005">
    <property type="entry name" value="ABC_tran"/>
    <property type="match status" value="1"/>
</dbReference>
<dbReference type="AlphaFoldDB" id="A0A916S713"/>
<dbReference type="RefSeq" id="WP_188385690.1">
    <property type="nucleotide sequence ID" value="NZ_BMEY01000020.1"/>
</dbReference>
<evidence type="ECO:0000259" key="4">
    <source>
        <dbReference type="PROSITE" id="PS50893"/>
    </source>
</evidence>
<evidence type="ECO:0000256" key="2">
    <source>
        <dbReference type="ARBA" id="ARBA00022741"/>
    </source>
</evidence>
<dbReference type="InterPro" id="IPR027417">
    <property type="entry name" value="P-loop_NTPase"/>
</dbReference>
<dbReference type="InterPro" id="IPR003593">
    <property type="entry name" value="AAA+_ATPase"/>
</dbReference>
<evidence type="ECO:0000256" key="3">
    <source>
        <dbReference type="ARBA" id="ARBA00022840"/>
    </source>
</evidence>
<comment type="caution">
    <text evidence="5">The sequence shown here is derived from an EMBL/GenBank/DDBJ whole genome shotgun (WGS) entry which is preliminary data.</text>
</comment>
<organism evidence="5 6">
    <name type="scientific">Ornithinibacillus halotolerans</name>
    <dbReference type="NCBI Taxonomy" id="1274357"/>
    <lineage>
        <taxon>Bacteria</taxon>
        <taxon>Bacillati</taxon>
        <taxon>Bacillota</taxon>
        <taxon>Bacilli</taxon>
        <taxon>Bacillales</taxon>
        <taxon>Bacillaceae</taxon>
        <taxon>Ornithinibacillus</taxon>
    </lineage>
</organism>
<evidence type="ECO:0000313" key="6">
    <source>
        <dbReference type="Proteomes" id="UP000613512"/>
    </source>
</evidence>
<dbReference type="Gene3D" id="3.40.50.300">
    <property type="entry name" value="P-loop containing nucleotide triphosphate hydrolases"/>
    <property type="match status" value="1"/>
</dbReference>
<dbReference type="EMBL" id="BMEY01000020">
    <property type="protein sequence ID" value="GGA86724.1"/>
    <property type="molecule type" value="Genomic_DNA"/>
</dbReference>
<dbReference type="GO" id="GO:0016887">
    <property type="term" value="F:ATP hydrolysis activity"/>
    <property type="evidence" value="ECO:0007669"/>
    <property type="project" value="InterPro"/>
</dbReference>
<dbReference type="PANTHER" id="PTHR42711">
    <property type="entry name" value="ABC TRANSPORTER ATP-BINDING PROTEIN"/>
    <property type="match status" value="1"/>
</dbReference>
<proteinExistence type="predicted"/>
<dbReference type="SUPFAM" id="SSF52540">
    <property type="entry name" value="P-loop containing nucleoside triphosphate hydrolases"/>
    <property type="match status" value="1"/>
</dbReference>
<dbReference type="PANTHER" id="PTHR42711:SF19">
    <property type="entry name" value="DOXORUBICIN RESISTANCE ATP-BINDING PROTEIN DRRA"/>
    <property type="match status" value="1"/>
</dbReference>
<keyword evidence="1" id="KW-0813">Transport</keyword>
<evidence type="ECO:0000256" key="1">
    <source>
        <dbReference type="ARBA" id="ARBA00022448"/>
    </source>
</evidence>
<dbReference type="InterPro" id="IPR050763">
    <property type="entry name" value="ABC_transporter_ATP-binding"/>
</dbReference>
<gene>
    <name evidence="5" type="ORF">GCM10008025_32010</name>
</gene>
<accession>A0A916S713</accession>
<sequence length="312" mass="34380">MILDVQSVTKFYRGKGKSQVIANDAISLQIKEGEVFGLLGQNGAGKTTLVNQIVGLLTPDEGDIHLLGKSVLENPKRARSHCSVQPQSQVPLGFLSPRQAVSIMGKMRAGKNYNSKRLDMLFEALDMGEWVDKEGEKLSGGARRLTAFCMAVIAPGNLVILDEPTNDVDPVRRKYLWEVIRNLTNDGTSVILVTHNVLEAEKAVDRVAIIKEGKILTQGTPTEVNQTVSNQIRMELSLTQELEKEYYPEWIVSSHQNGSRVIFQLAPTHVSNAVDWAKDLVEKGIVIDYSLSPTTIEDAYIELASKKVVASP</sequence>